<evidence type="ECO:0000313" key="2">
    <source>
        <dbReference type="EMBL" id="KAJ8357772.1"/>
    </source>
</evidence>
<accession>A0A9Q1IWI6</accession>
<dbReference type="AlphaFoldDB" id="A0A9Q1IWI6"/>
<feature type="compositionally biased region" description="Polar residues" evidence="1">
    <location>
        <begin position="90"/>
        <end position="99"/>
    </location>
</feature>
<name>A0A9Q1IWI6_SYNKA</name>
<feature type="compositionally biased region" description="Pro residues" evidence="1">
    <location>
        <begin position="16"/>
        <end position="34"/>
    </location>
</feature>
<comment type="caution">
    <text evidence="2">The sequence shown here is derived from an EMBL/GenBank/DDBJ whole genome shotgun (WGS) entry which is preliminary data.</text>
</comment>
<dbReference type="Proteomes" id="UP001152622">
    <property type="component" value="Chromosome 6"/>
</dbReference>
<dbReference type="EMBL" id="JAINUF010000006">
    <property type="protein sequence ID" value="KAJ8357772.1"/>
    <property type="molecule type" value="Genomic_DNA"/>
</dbReference>
<feature type="compositionally biased region" description="Pro residues" evidence="1">
    <location>
        <begin position="64"/>
        <end position="79"/>
    </location>
</feature>
<evidence type="ECO:0000313" key="3">
    <source>
        <dbReference type="Proteomes" id="UP001152622"/>
    </source>
</evidence>
<proteinExistence type="predicted"/>
<dbReference type="OrthoDB" id="10644094at2759"/>
<keyword evidence="3" id="KW-1185">Reference proteome</keyword>
<gene>
    <name evidence="2" type="ORF">SKAU_G00205660</name>
</gene>
<feature type="region of interest" description="Disordered" evidence="1">
    <location>
        <begin position="1"/>
        <end position="142"/>
    </location>
</feature>
<sequence>MDDGQTSSPARLLPLRRPPQPPSPPHSPPPPPSPSQSAHRVIHLNISATGDTPSPQARREARPLRPPPTPAPQTPPQPRPTVRAEPDAVSQLSECTSHGSLEEEDVPITDIYFHPPEDRSWVYSPLHYGSESQSVWDGESET</sequence>
<protein>
    <submittedName>
        <fullName evidence="2">Uncharacterized protein</fullName>
    </submittedName>
</protein>
<reference evidence="2" key="1">
    <citation type="journal article" date="2023" name="Science">
        <title>Genome structures resolve the early diversification of teleost fishes.</title>
        <authorList>
            <person name="Parey E."/>
            <person name="Louis A."/>
            <person name="Montfort J."/>
            <person name="Bouchez O."/>
            <person name="Roques C."/>
            <person name="Iampietro C."/>
            <person name="Lluch J."/>
            <person name="Castinel A."/>
            <person name="Donnadieu C."/>
            <person name="Desvignes T."/>
            <person name="Floi Bucao C."/>
            <person name="Jouanno E."/>
            <person name="Wen M."/>
            <person name="Mejri S."/>
            <person name="Dirks R."/>
            <person name="Jansen H."/>
            <person name="Henkel C."/>
            <person name="Chen W.J."/>
            <person name="Zahm M."/>
            <person name="Cabau C."/>
            <person name="Klopp C."/>
            <person name="Thompson A.W."/>
            <person name="Robinson-Rechavi M."/>
            <person name="Braasch I."/>
            <person name="Lecointre G."/>
            <person name="Bobe J."/>
            <person name="Postlethwait J.H."/>
            <person name="Berthelot C."/>
            <person name="Roest Crollius H."/>
            <person name="Guiguen Y."/>
        </authorList>
    </citation>
    <scope>NUCLEOTIDE SEQUENCE</scope>
    <source>
        <strain evidence="2">WJC10195</strain>
    </source>
</reference>
<organism evidence="2 3">
    <name type="scientific">Synaphobranchus kaupii</name>
    <name type="common">Kaup's arrowtooth eel</name>
    <dbReference type="NCBI Taxonomy" id="118154"/>
    <lineage>
        <taxon>Eukaryota</taxon>
        <taxon>Metazoa</taxon>
        <taxon>Chordata</taxon>
        <taxon>Craniata</taxon>
        <taxon>Vertebrata</taxon>
        <taxon>Euteleostomi</taxon>
        <taxon>Actinopterygii</taxon>
        <taxon>Neopterygii</taxon>
        <taxon>Teleostei</taxon>
        <taxon>Anguilliformes</taxon>
        <taxon>Synaphobranchidae</taxon>
        <taxon>Synaphobranchus</taxon>
    </lineage>
</organism>
<evidence type="ECO:0000256" key="1">
    <source>
        <dbReference type="SAM" id="MobiDB-lite"/>
    </source>
</evidence>